<gene>
    <name evidence="1" type="ORF">OED52_04015</name>
</gene>
<sequence>MGFMDSVKGLVDKGKEFAEQNPDKVEQIIEKAGDAVDEKTGGKYADQVDKVQDAARKHLGADGNTGA</sequence>
<keyword evidence="2" id="KW-1185">Reference proteome</keyword>
<reference evidence="1" key="1">
    <citation type="submission" date="2022-10" db="EMBL/GenBank/DDBJ databases">
        <title>Rhodococcus ferula Z13 complete genome.</title>
        <authorList>
            <person name="Long X."/>
            <person name="Zang M."/>
        </authorList>
    </citation>
    <scope>NUCLEOTIDE SEQUENCE</scope>
    <source>
        <strain evidence="1">Z13</strain>
    </source>
</reference>
<protein>
    <submittedName>
        <fullName evidence="1">Antitoxin</fullName>
    </submittedName>
</protein>
<organism evidence="1 2">
    <name type="scientific">Rhodococcus sacchari</name>
    <dbReference type="NCBI Taxonomy" id="2962047"/>
    <lineage>
        <taxon>Bacteria</taxon>
        <taxon>Bacillati</taxon>
        <taxon>Actinomycetota</taxon>
        <taxon>Actinomycetes</taxon>
        <taxon>Mycobacteriales</taxon>
        <taxon>Nocardiaceae</taxon>
        <taxon>Rhodococcus</taxon>
    </lineage>
</organism>
<accession>A0ACD4DI72</accession>
<evidence type="ECO:0000313" key="1">
    <source>
        <dbReference type="EMBL" id="UYP19733.1"/>
    </source>
</evidence>
<evidence type="ECO:0000313" key="2">
    <source>
        <dbReference type="Proteomes" id="UP001156484"/>
    </source>
</evidence>
<dbReference type="EMBL" id="CP107551">
    <property type="protein sequence ID" value="UYP19733.1"/>
    <property type="molecule type" value="Genomic_DNA"/>
</dbReference>
<proteinExistence type="predicted"/>
<dbReference type="Proteomes" id="UP001156484">
    <property type="component" value="Chromosome"/>
</dbReference>
<name>A0ACD4DI72_9NOCA</name>